<sequence length="328" mass="37961">MKTHIITHSKDPDGILSHVLIRMHLGRERNFSYAFLDYPQLKDYFLQAELDSFSSIFLADLPLKERDISTPKLELLSQKVQLHYFDHHVTSRERFHLLSQLCYRFYWKKNICTSKIITEVLLPTDSYAKLLAEIAQAFDFEVPNQYFSIGIQLNRIINALTSTELAQITDCIIAQDWLSNQELKPPYRELHEQLLAQEKQAYQIVESTKEVHTIIDRKVALAYAPKNLYMKPGIHYLKKISPGCDGAILFFEQQANVVASSLDHKGETYIPILPFCLYQGGGGRNNAGGFILDEVITWENYAKHKQQVLASFRYFYHTFRFGVGARFV</sequence>
<name>I4HFX2_MICAE</name>
<organism evidence="1 2">
    <name type="scientific">Microcystis aeruginosa PCC 9809</name>
    <dbReference type="NCBI Taxonomy" id="1160285"/>
    <lineage>
        <taxon>Bacteria</taxon>
        <taxon>Bacillati</taxon>
        <taxon>Cyanobacteriota</taxon>
        <taxon>Cyanophyceae</taxon>
        <taxon>Oscillatoriophycideae</taxon>
        <taxon>Chroococcales</taxon>
        <taxon>Microcystaceae</taxon>
        <taxon>Microcystis</taxon>
    </lineage>
</organism>
<accession>I4HFX2</accession>
<dbReference type="InterPro" id="IPR038763">
    <property type="entry name" value="DHH_sf"/>
</dbReference>
<evidence type="ECO:0000313" key="1">
    <source>
        <dbReference type="EMBL" id="CCI20946.1"/>
    </source>
</evidence>
<evidence type="ECO:0000313" key="2">
    <source>
        <dbReference type="Proteomes" id="UP000004775"/>
    </source>
</evidence>
<dbReference type="Proteomes" id="UP000004775">
    <property type="component" value="Unassembled WGS sequence"/>
</dbReference>
<dbReference type="InterPro" id="IPR052968">
    <property type="entry name" value="Nucleotide_metab_enz"/>
</dbReference>
<dbReference type="AlphaFoldDB" id="I4HFX2"/>
<evidence type="ECO:0008006" key="3">
    <source>
        <dbReference type="Google" id="ProtNLM"/>
    </source>
</evidence>
<comment type="caution">
    <text evidence="1">The sequence shown here is derived from an EMBL/GenBank/DDBJ whole genome shotgun (WGS) entry which is preliminary data.</text>
</comment>
<dbReference type="PANTHER" id="PTHR42146:SF1">
    <property type="entry name" value="OLIGORIBONUCLEASE NRNB"/>
    <property type="match status" value="1"/>
</dbReference>
<protein>
    <recommendedName>
        <fullName evidence="3">DHHA1 domain-containing protein</fullName>
    </recommendedName>
</protein>
<dbReference type="HOGENOM" id="CLU_846808_0_0_3"/>
<proteinExistence type="predicted"/>
<dbReference type="RefSeq" id="WP_002795397.1">
    <property type="nucleotide sequence ID" value="NZ_HE973721.1"/>
</dbReference>
<reference evidence="1 2" key="1">
    <citation type="submission" date="2012-04" db="EMBL/GenBank/DDBJ databases">
        <authorList>
            <person name="Genoscope - CEA"/>
        </authorList>
    </citation>
    <scope>NUCLEOTIDE SEQUENCE [LARGE SCALE GENOMIC DNA]</scope>
    <source>
        <strain evidence="1 2">9809</strain>
    </source>
</reference>
<dbReference type="PANTHER" id="PTHR42146">
    <property type="entry name" value="3',5'-CYCLIC-NUCLEOTIDE PHOSPHODIESTERASE"/>
    <property type="match status" value="1"/>
</dbReference>
<gene>
    <name evidence="1" type="ORF">MICAH_10006</name>
</gene>
<dbReference type="EMBL" id="CAIO01000001">
    <property type="protein sequence ID" value="CCI20946.1"/>
    <property type="molecule type" value="Genomic_DNA"/>
</dbReference>
<dbReference type="SUPFAM" id="SSF64182">
    <property type="entry name" value="DHH phosphoesterases"/>
    <property type="match status" value="1"/>
</dbReference>